<protein>
    <submittedName>
        <fullName evidence="2">Uncharacterized protein</fullName>
    </submittedName>
</protein>
<dbReference type="EMBL" id="JAPDHW010000001">
    <property type="protein sequence ID" value="MCW3167090.1"/>
    <property type="molecule type" value="Genomic_DNA"/>
</dbReference>
<sequence length="193" mass="21994">MMNKTRLIAILLTIFSSIVFGQTKGNQDEQAIRKSVVYFANTIKYKKLDQTISCIYPKFFTVVPKDQVTQLLNMTYNNPFVKIDVQDMKFASVGKPDLVDGEYFSLTSYYLKLKADVSSMNEDMKKKIGEMLIAKYGKGNAAYNAKEGSYLINAPMKAVVVSKDRKSWKLVLAEKEYKSQLTKILPKKILDKI</sequence>
<evidence type="ECO:0000256" key="1">
    <source>
        <dbReference type="SAM" id="SignalP"/>
    </source>
</evidence>
<dbReference type="RefSeq" id="WP_264748384.1">
    <property type="nucleotide sequence ID" value="NZ_JAPDHW010000001.1"/>
</dbReference>
<accession>A0ABT3HTQ9</accession>
<keyword evidence="3" id="KW-1185">Reference proteome</keyword>
<gene>
    <name evidence="2" type="ORF">OMO38_00995</name>
</gene>
<evidence type="ECO:0000313" key="3">
    <source>
        <dbReference type="Proteomes" id="UP001163731"/>
    </source>
</evidence>
<dbReference type="Proteomes" id="UP001163731">
    <property type="component" value="Unassembled WGS sequence"/>
</dbReference>
<name>A0ABT3HTQ9_9FLAO</name>
<reference evidence="2" key="1">
    <citation type="submission" date="2022-10" db="EMBL/GenBank/DDBJ databases">
        <title>Chryseobacterium babae sp. nov. isolated from the gut of the beetle Oryctes rhinoceros, and Chryseobacterium kimseyorum sp. nov., isolated from a stick insect rearing cage.</title>
        <authorList>
            <person name="Shelomi M."/>
            <person name="Han C.-J."/>
            <person name="Chen W.-M."/>
            <person name="Chen H.-K."/>
            <person name="Liaw S.-J."/>
            <person name="Muhle E."/>
            <person name="Clermont D."/>
        </authorList>
    </citation>
    <scope>NUCLEOTIDE SEQUENCE</scope>
    <source>
        <strain evidence="2">09-1422</strain>
    </source>
</reference>
<feature type="chain" id="PRO_5046035602" evidence="1">
    <location>
        <begin position="22"/>
        <end position="193"/>
    </location>
</feature>
<organism evidence="2 3">
    <name type="scientific">Chryseobacterium kimseyorum</name>
    <dbReference type="NCBI Taxonomy" id="2984028"/>
    <lineage>
        <taxon>Bacteria</taxon>
        <taxon>Pseudomonadati</taxon>
        <taxon>Bacteroidota</taxon>
        <taxon>Flavobacteriia</taxon>
        <taxon>Flavobacteriales</taxon>
        <taxon>Weeksellaceae</taxon>
        <taxon>Chryseobacterium group</taxon>
        <taxon>Chryseobacterium</taxon>
    </lineage>
</organism>
<feature type="signal peptide" evidence="1">
    <location>
        <begin position="1"/>
        <end position="21"/>
    </location>
</feature>
<evidence type="ECO:0000313" key="2">
    <source>
        <dbReference type="EMBL" id="MCW3167090.1"/>
    </source>
</evidence>
<comment type="caution">
    <text evidence="2">The sequence shown here is derived from an EMBL/GenBank/DDBJ whole genome shotgun (WGS) entry which is preliminary data.</text>
</comment>
<proteinExistence type="predicted"/>
<keyword evidence="1" id="KW-0732">Signal</keyword>